<dbReference type="EMBL" id="CP002454">
    <property type="protein sequence ID" value="ADV68417.1"/>
    <property type="molecule type" value="Genomic_DNA"/>
</dbReference>
<dbReference type="Proteomes" id="UP000008635">
    <property type="component" value="Chromosome"/>
</dbReference>
<dbReference type="InterPro" id="IPR002802">
    <property type="entry name" value="Endo_dU"/>
</dbReference>
<dbReference type="HOGENOM" id="CLU_095956_1_0_0"/>
<evidence type="ECO:0000313" key="2">
    <source>
        <dbReference type="Proteomes" id="UP000008635"/>
    </source>
</evidence>
<evidence type="ECO:0000313" key="1">
    <source>
        <dbReference type="EMBL" id="ADV68417.1"/>
    </source>
</evidence>
<dbReference type="Gene3D" id="3.30.2170.10">
    <property type="entry name" value="archaeoglobus fulgidus dsm 4304 superfamily"/>
    <property type="match status" value="1"/>
</dbReference>
<name>E8UBH8_DEIML</name>
<dbReference type="PANTHER" id="PTHR39518">
    <property type="entry name" value="UPF0215 PROTEIN MJ1150"/>
    <property type="match status" value="1"/>
</dbReference>
<dbReference type="PANTHER" id="PTHR39518:SF2">
    <property type="entry name" value="UPF0215 PROTEIN MJ1150"/>
    <property type="match status" value="1"/>
</dbReference>
<dbReference type="eggNOG" id="COG1628">
    <property type="taxonomic scope" value="Bacteria"/>
</dbReference>
<dbReference type="KEGG" id="dmr:Deima_2788"/>
<keyword evidence="2" id="KW-1185">Reference proteome</keyword>
<gene>
    <name evidence="1" type="ordered locus">Deima_2788</name>
</gene>
<dbReference type="AlphaFoldDB" id="E8UBH8"/>
<protein>
    <submittedName>
        <fullName evidence="1">UPF0215 protein</fullName>
    </submittedName>
</protein>
<dbReference type="RefSeq" id="WP_013557921.1">
    <property type="nucleotide sequence ID" value="NC_014958.1"/>
</dbReference>
<accession>E8UBH8</accession>
<reference evidence="2" key="2">
    <citation type="submission" date="2011-01" db="EMBL/GenBank/DDBJ databases">
        <title>The complete genome of Deinococcus maricopensis DSM 21211.</title>
        <authorList>
            <consortium name="US DOE Joint Genome Institute (JGI-PGF)"/>
            <person name="Lucas S."/>
            <person name="Copeland A."/>
            <person name="Lapidus A."/>
            <person name="Goodwin L."/>
            <person name="Pitluck S."/>
            <person name="Kyrpides N."/>
            <person name="Mavromatis K."/>
            <person name="Pagani I."/>
            <person name="Ivanova N."/>
            <person name="Ovchinnikova G."/>
            <person name="Zeytun A."/>
            <person name="Detter J.C."/>
            <person name="Han C."/>
            <person name="Land M."/>
            <person name="Hauser L."/>
            <person name="Markowitz V."/>
            <person name="Cheng J.-F."/>
            <person name="Hugenholtz P."/>
            <person name="Woyke T."/>
            <person name="Wu D."/>
            <person name="Pukall R."/>
            <person name="Gehrich-Schroeter G."/>
            <person name="Brambilla E."/>
            <person name="Klenk H.-P."/>
            <person name="Eisen J.A."/>
        </authorList>
    </citation>
    <scope>NUCLEOTIDE SEQUENCE [LARGE SCALE GENOMIC DNA]</scope>
    <source>
        <strain evidence="2">DSM 21211 / LMG 22137 / NRRL B-23946 / LB-34</strain>
    </source>
</reference>
<proteinExistence type="inferred from homology"/>
<dbReference type="OrthoDB" id="25804at2"/>
<sequence>MTRALTHAIAFDDAPFPPEHRGDVRIIGTVYAHTHLHAVLSGRVRRDGANATRELTRLVNGTPQRAHLHLILLQGVALAGFNVIDAPALSAATGLPVLIVARRAPRLERVRDALLTHVPGGPRKWRLIEALGPMEPCAGAYVQRVGLTLAEADGALRALTVHGHIPEPLRAAHLIAGGVTTGHSRGRT</sequence>
<dbReference type="PIRSF" id="PIRSF006380">
    <property type="entry name" value="UCP006380"/>
    <property type="match status" value="1"/>
</dbReference>
<reference evidence="1 2" key="1">
    <citation type="journal article" date="2011" name="Stand. Genomic Sci.">
        <title>Complete genome sequence of Deinococcus maricopensis type strain (LB-34).</title>
        <authorList>
            <person name="Pukall R."/>
            <person name="Zeytun A."/>
            <person name="Lucas S."/>
            <person name="Lapidus A."/>
            <person name="Hammon N."/>
            <person name="Deshpande S."/>
            <person name="Nolan M."/>
            <person name="Cheng J.F."/>
            <person name="Pitluck S."/>
            <person name="Liolios K."/>
            <person name="Pagani I."/>
            <person name="Mikhailova N."/>
            <person name="Ivanova N."/>
            <person name="Mavromatis K."/>
            <person name="Pati A."/>
            <person name="Tapia R."/>
            <person name="Han C."/>
            <person name="Goodwin L."/>
            <person name="Chen A."/>
            <person name="Palaniappan K."/>
            <person name="Land M."/>
            <person name="Hauser L."/>
            <person name="Chang Y.J."/>
            <person name="Jeffries C.D."/>
            <person name="Brambilla E.M."/>
            <person name="Rohde M."/>
            <person name="Goker M."/>
            <person name="Detter J.C."/>
            <person name="Woyke T."/>
            <person name="Bristow J."/>
            <person name="Eisen J.A."/>
            <person name="Markowitz V."/>
            <person name="Hugenholtz P."/>
            <person name="Kyrpides N.C."/>
            <person name="Klenk H.P."/>
        </authorList>
    </citation>
    <scope>NUCLEOTIDE SEQUENCE [LARGE SCALE GENOMIC DNA]</scope>
    <source>
        <strain evidence="2">DSM 21211 / LMG 22137 / NRRL B-23946 / LB-34</strain>
    </source>
</reference>
<dbReference type="STRING" id="709986.Deima_2788"/>
<dbReference type="Pfam" id="PF01949">
    <property type="entry name" value="Endo_dU"/>
    <property type="match status" value="1"/>
</dbReference>
<organism evidence="1 2">
    <name type="scientific">Deinococcus maricopensis (strain DSM 21211 / LMG 22137 / NRRL B-23946 / LB-34)</name>
    <dbReference type="NCBI Taxonomy" id="709986"/>
    <lineage>
        <taxon>Bacteria</taxon>
        <taxon>Thermotogati</taxon>
        <taxon>Deinococcota</taxon>
        <taxon>Deinococci</taxon>
        <taxon>Deinococcales</taxon>
        <taxon>Deinococcaceae</taxon>
        <taxon>Deinococcus</taxon>
    </lineage>
</organism>
<dbReference type="HAMAP" id="MF_00582">
    <property type="entry name" value="UPF0215"/>
    <property type="match status" value="1"/>
</dbReference>